<accession>A0AAV2TVU3</accession>
<sequence>MSKSVLIGNNKLFNSGWCLPYLCAPCCTIKSPRLLLITVFYFILDCWNRTSTTNVPVFYFVYGPITLLVVIIQLSYLLIPHFINVAVGDSARHVIIQHVLHRLNLFQVNCGDTLPPPILYRLFCKVT</sequence>
<protein>
    <submittedName>
        <fullName evidence="2">Uncharacterized protein</fullName>
    </submittedName>
</protein>
<evidence type="ECO:0000256" key="1">
    <source>
        <dbReference type="SAM" id="Phobius"/>
    </source>
</evidence>
<dbReference type="Proteomes" id="UP001497525">
    <property type="component" value="Unassembled WGS sequence"/>
</dbReference>
<reference evidence="2" key="1">
    <citation type="submission" date="2024-06" db="EMBL/GenBank/DDBJ databases">
        <authorList>
            <person name="Liu X."/>
            <person name="Lenzi L."/>
            <person name="Haldenby T S."/>
            <person name="Uol C."/>
        </authorList>
    </citation>
    <scope>NUCLEOTIDE SEQUENCE</scope>
</reference>
<organism evidence="2 3">
    <name type="scientific">Calicophoron daubneyi</name>
    <name type="common">Rumen fluke</name>
    <name type="synonym">Paramphistomum daubneyi</name>
    <dbReference type="NCBI Taxonomy" id="300641"/>
    <lineage>
        <taxon>Eukaryota</taxon>
        <taxon>Metazoa</taxon>
        <taxon>Spiralia</taxon>
        <taxon>Lophotrochozoa</taxon>
        <taxon>Platyhelminthes</taxon>
        <taxon>Trematoda</taxon>
        <taxon>Digenea</taxon>
        <taxon>Plagiorchiida</taxon>
        <taxon>Pronocephalata</taxon>
        <taxon>Paramphistomoidea</taxon>
        <taxon>Paramphistomidae</taxon>
        <taxon>Calicophoron</taxon>
    </lineage>
</organism>
<evidence type="ECO:0000313" key="3">
    <source>
        <dbReference type="Proteomes" id="UP001497525"/>
    </source>
</evidence>
<feature type="transmembrane region" description="Helical" evidence="1">
    <location>
        <begin position="56"/>
        <end position="79"/>
    </location>
</feature>
<dbReference type="AlphaFoldDB" id="A0AAV2TVU3"/>
<keyword evidence="1" id="KW-0812">Transmembrane</keyword>
<keyword evidence="1" id="KW-1133">Transmembrane helix</keyword>
<comment type="caution">
    <text evidence="2">The sequence shown here is derived from an EMBL/GenBank/DDBJ whole genome shotgun (WGS) entry which is preliminary data.</text>
</comment>
<gene>
    <name evidence="2" type="ORF">CDAUBV1_LOCUS16783</name>
</gene>
<evidence type="ECO:0000313" key="2">
    <source>
        <dbReference type="EMBL" id="CAL5141554.1"/>
    </source>
</evidence>
<proteinExistence type="predicted"/>
<name>A0AAV2TVU3_CALDB</name>
<dbReference type="EMBL" id="CAXLJL010000889">
    <property type="protein sequence ID" value="CAL5141554.1"/>
    <property type="molecule type" value="Genomic_DNA"/>
</dbReference>
<keyword evidence="1" id="KW-0472">Membrane</keyword>